<name>A0A6P4YTL5_BRABE</name>
<evidence type="ECO:0000256" key="1">
    <source>
        <dbReference type="SAM" id="MobiDB-lite"/>
    </source>
</evidence>
<evidence type="ECO:0000313" key="2">
    <source>
        <dbReference type="Proteomes" id="UP000515135"/>
    </source>
</evidence>
<gene>
    <name evidence="3" type="primary">LOC109468162</name>
</gene>
<dbReference type="Proteomes" id="UP000515135">
    <property type="component" value="Unplaced"/>
</dbReference>
<dbReference type="RefSeq" id="XP_019621972.1">
    <property type="nucleotide sequence ID" value="XM_019766413.1"/>
</dbReference>
<feature type="region of interest" description="Disordered" evidence="1">
    <location>
        <begin position="100"/>
        <end position="147"/>
    </location>
</feature>
<proteinExistence type="predicted"/>
<evidence type="ECO:0000313" key="3">
    <source>
        <dbReference type="RefSeq" id="XP_019621972.1"/>
    </source>
</evidence>
<reference evidence="3" key="1">
    <citation type="submission" date="2025-08" db="UniProtKB">
        <authorList>
            <consortium name="RefSeq"/>
        </authorList>
    </citation>
    <scope>IDENTIFICATION</scope>
    <source>
        <tissue evidence="3">Gonad</tissue>
    </source>
</reference>
<dbReference type="GeneID" id="109468162"/>
<accession>A0A6P4YTL5</accession>
<keyword evidence="2" id="KW-1185">Reference proteome</keyword>
<sequence length="217" mass="24967">MSDKSFKNGLFVSMVKTKDGLSVRADKRRAVRLGNQNLCEERRLADEKTRLDKQGHKVGKLLDREMTTVGHFHTKVHIRAKTVPIVELQSACRRYTEKTPELPCTTPREQTKPSPDNDTPGGCNPNDASPPPSSLQMEDAEDEDDETRRLQFLSIAASIRRPSLSWEQRLGRRQEYLSRHTEKLRAKLHSKEPKPWNINYGMHVPMKKKLKPVCWTI</sequence>
<protein>
    <submittedName>
        <fullName evidence="3">Uncharacterized protein LOC109468162</fullName>
    </submittedName>
</protein>
<dbReference type="KEGG" id="bbel:109468162"/>
<organism evidence="2 3">
    <name type="scientific">Branchiostoma belcheri</name>
    <name type="common">Amphioxus</name>
    <dbReference type="NCBI Taxonomy" id="7741"/>
    <lineage>
        <taxon>Eukaryota</taxon>
        <taxon>Metazoa</taxon>
        <taxon>Chordata</taxon>
        <taxon>Cephalochordata</taxon>
        <taxon>Leptocardii</taxon>
        <taxon>Amphioxiformes</taxon>
        <taxon>Branchiostomatidae</taxon>
        <taxon>Branchiostoma</taxon>
    </lineage>
</organism>
<dbReference type="OrthoDB" id="9988991at2759"/>
<dbReference type="AlphaFoldDB" id="A0A6P4YTL5"/>